<proteinExistence type="predicted"/>
<evidence type="ECO:0000313" key="2">
    <source>
        <dbReference type="Proteomes" id="UP000008177"/>
    </source>
</evidence>
<dbReference type="HOGENOM" id="CLU_2621764_0_0_1"/>
<reference evidence="2" key="1">
    <citation type="journal article" date="2011" name="PLoS Genet.">
        <title>Genomic analysis of the necrotrophic fungal pathogens Sclerotinia sclerotiorum and Botrytis cinerea.</title>
        <authorList>
            <person name="Amselem J."/>
            <person name="Cuomo C.A."/>
            <person name="van Kan J.A."/>
            <person name="Viaud M."/>
            <person name="Benito E.P."/>
            <person name="Couloux A."/>
            <person name="Coutinho P.M."/>
            <person name="de Vries R.P."/>
            <person name="Dyer P.S."/>
            <person name="Fillinger S."/>
            <person name="Fournier E."/>
            <person name="Gout L."/>
            <person name="Hahn M."/>
            <person name="Kohn L."/>
            <person name="Lapalu N."/>
            <person name="Plummer K.M."/>
            <person name="Pradier J.M."/>
            <person name="Quevillon E."/>
            <person name="Sharon A."/>
            <person name="Simon A."/>
            <person name="ten Have A."/>
            <person name="Tudzynski B."/>
            <person name="Tudzynski P."/>
            <person name="Wincker P."/>
            <person name="Andrew M."/>
            <person name="Anthouard V."/>
            <person name="Beever R.E."/>
            <person name="Beffa R."/>
            <person name="Benoit I."/>
            <person name="Bouzid O."/>
            <person name="Brault B."/>
            <person name="Chen Z."/>
            <person name="Choquer M."/>
            <person name="Collemare J."/>
            <person name="Cotton P."/>
            <person name="Danchin E.G."/>
            <person name="Da Silva C."/>
            <person name="Gautier A."/>
            <person name="Giraud C."/>
            <person name="Giraud T."/>
            <person name="Gonzalez C."/>
            <person name="Grossetete S."/>
            <person name="Guldener U."/>
            <person name="Henrissat B."/>
            <person name="Howlett B.J."/>
            <person name="Kodira C."/>
            <person name="Kretschmer M."/>
            <person name="Lappartient A."/>
            <person name="Leroch M."/>
            <person name="Levis C."/>
            <person name="Mauceli E."/>
            <person name="Neuveglise C."/>
            <person name="Oeser B."/>
            <person name="Pearson M."/>
            <person name="Poulain J."/>
            <person name="Poussereau N."/>
            <person name="Quesneville H."/>
            <person name="Rascle C."/>
            <person name="Schumacher J."/>
            <person name="Segurens B."/>
            <person name="Sexton A."/>
            <person name="Silva E."/>
            <person name="Sirven C."/>
            <person name="Soanes D.M."/>
            <person name="Talbot N.J."/>
            <person name="Templeton M."/>
            <person name="Yandava C."/>
            <person name="Yarden O."/>
            <person name="Zeng Q."/>
            <person name="Rollins J.A."/>
            <person name="Lebrun M.H."/>
            <person name="Dickman M."/>
        </authorList>
    </citation>
    <scope>NUCLEOTIDE SEQUENCE [LARGE SCALE GENOMIC DNA]</scope>
    <source>
        <strain evidence="2">T4</strain>
    </source>
</reference>
<accession>G2YPX5</accession>
<gene>
    <name evidence="1" type="ORF">BofuT4_P137180.1</name>
</gene>
<dbReference type="Proteomes" id="UP000008177">
    <property type="component" value="Unplaced contigs"/>
</dbReference>
<protein>
    <submittedName>
        <fullName evidence="1">Uncharacterized protein</fullName>
    </submittedName>
</protein>
<organism evidence="1 2">
    <name type="scientific">Botryotinia fuckeliana (strain T4)</name>
    <name type="common">Noble rot fungus</name>
    <name type="synonym">Botrytis cinerea</name>
    <dbReference type="NCBI Taxonomy" id="999810"/>
    <lineage>
        <taxon>Eukaryota</taxon>
        <taxon>Fungi</taxon>
        <taxon>Dikarya</taxon>
        <taxon>Ascomycota</taxon>
        <taxon>Pezizomycotina</taxon>
        <taxon>Leotiomycetes</taxon>
        <taxon>Helotiales</taxon>
        <taxon>Sclerotiniaceae</taxon>
        <taxon>Botrytis</taxon>
    </lineage>
</organism>
<evidence type="ECO:0000313" key="1">
    <source>
        <dbReference type="EMBL" id="CCD53673.1"/>
    </source>
</evidence>
<dbReference type="EMBL" id="FQ790347">
    <property type="protein sequence ID" value="CCD53673.1"/>
    <property type="molecule type" value="Genomic_DNA"/>
</dbReference>
<name>G2YPX5_BOTF4</name>
<sequence length="78" mass="8619">MDIIRFQIRNGTTRPGNLIAYSGGLIFTGEYHRIIQTILVKSQRHLGSRDLESLNANRSSQVQCSAVSANDLKMAALT</sequence>
<dbReference type="InParanoid" id="G2YPX5"/>
<dbReference type="AlphaFoldDB" id="G2YPX5"/>